<proteinExistence type="predicted"/>
<evidence type="ECO:0000259" key="1">
    <source>
        <dbReference type="Pfam" id="PF16795"/>
    </source>
</evidence>
<feature type="domain" description="Integrase SSV1 C-terminal" evidence="1">
    <location>
        <begin position="2"/>
        <end position="51"/>
    </location>
</feature>
<sequence length="54" mass="6107">MKRTLDLAKEYSDNVYFVYRLALESGARLSKILKALNDPSRDICDNGGPPYPQC</sequence>
<organism evidence="2 3">
    <name type="scientific">Sulfolobus tengchongensis</name>
    <dbReference type="NCBI Taxonomy" id="207809"/>
    <lineage>
        <taxon>Archaea</taxon>
        <taxon>Thermoproteota</taxon>
        <taxon>Thermoprotei</taxon>
        <taxon>Sulfolobales</taxon>
        <taxon>Sulfolobaceae</taxon>
        <taxon>Sulfolobus</taxon>
    </lineage>
</organism>
<protein>
    <submittedName>
        <fullName evidence="2">Integrase</fullName>
    </submittedName>
</protein>
<dbReference type="GO" id="GO:0006310">
    <property type="term" value="P:DNA recombination"/>
    <property type="evidence" value="ECO:0007669"/>
    <property type="project" value="InterPro"/>
</dbReference>
<dbReference type="Pfam" id="PF16795">
    <property type="entry name" value="Phage_integr_3"/>
    <property type="match status" value="1"/>
</dbReference>
<dbReference type="InterPro" id="IPR013762">
    <property type="entry name" value="Integrase-like_cat_sf"/>
</dbReference>
<dbReference type="Proteomes" id="UP001432202">
    <property type="component" value="Chromosome"/>
</dbReference>
<dbReference type="EMBL" id="CP146016">
    <property type="protein sequence ID" value="WWQ61849.1"/>
    <property type="molecule type" value="Genomic_DNA"/>
</dbReference>
<dbReference type="GO" id="GO:0003677">
    <property type="term" value="F:DNA binding"/>
    <property type="evidence" value="ECO:0007669"/>
    <property type="project" value="InterPro"/>
</dbReference>
<keyword evidence="3" id="KW-1185">Reference proteome</keyword>
<evidence type="ECO:0000313" key="3">
    <source>
        <dbReference type="Proteomes" id="UP001432202"/>
    </source>
</evidence>
<accession>A0AAX4L4F3</accession>
<evidence type="ECO:0000313" key="2">
    <source>
        <dbReference type="EMBL" id="WWQ61849.1"/>
    </source>
</evidence>
<gene>
    <name evidence="2" type="ORF">V6M85_12775</name>
</gene>
<dbReference type="GO" id="GO:0015074">
    <property type="term" value="P:DNA integration"/>
    <property type="evidence" value="ECO:0007669"/>
    <property type="project" value="InterPro"/>
</dbReference>
<name>A0AAX4L4F3_9CREN</name>
<reference evidence="2 3" key="1">
    <citation type="submission" date="2024-02" db="EMBL/GenBank/DDBJ databases">
        <title>STSV induces naive adaptation in Sulfolobus.</title>
        <authorList>
            <person name="Xiang X."/>
            <person name="Song M."/>
        </authorList>
    </citation>
    <scope>NUCLEOTIDE SEQUENCE [LARGE SCALE GENOMIC DNA]</scope>
    <source>
        <strain evidence="2 3">RT2</strain>
    </source>
</reference>
<dbReference type="InterPro" id="IPR031857">
    <property type="entry name" value="Integrase_SSV1_C"/>
</dbReference>
<dbReference type="AlphaFoldDB" id="A0AAX4L4F3"/>
<dbReference type="Gene3D" id="1.10.443.10">
    <property type="entry name" value="Intergrase catalytic core"/>
    <property type="match status" value="1"/>
</dbReference>